<evidence type="ECO:0000313" key="7">
    <source>
        <dbReference type="Proteomes" id="UP000254937"/>
    </source>
</evidence>
<feature type="region of interest" description="Disordered" evidence="4">
    <location>
        <begin position="1"/>
        <end position="41"/>
    </location>
</feature>
<dbReference type="Proteomes" id="UP000254937">
    <property type="component" value="Unassembled WGS sequence"/>
</dbReference>
<evidence type="ECO:0000256" key="2">
    <source>
        <dbReference type="ARBA" id="ARBA00022679"/>
    </source>
</evidence>
<evidence type="ECO:0000259" key="5">
    <source>
        <dbReference type="Pfam" id="PF06094"/>
    </source>
</evidence>
<evidence type="ECO:0000313" key="6">
    <source>
        <dbReference type="EMBL" id="RDK38994.1"/>
    </source>
</evidence>
<evidence type="ECO:0000256" key="3">
    <source>
        <dbReference type="ARBA" id="ARBA00030602"/>
    </source>
</evidence>
<protein>
    <recommendedName>
        <fullName evidence="3">Putative gamma-glutamylcyclotransferase</fullName>
    </recommendedName>
</protein>
<dbReference type="Pfam" id="PF06094">
    <property type="entry name" value="GGACT"/>
    <property type="match status" value="1"/>
</dbReference>
<proteinExistence type="inferred from homology"/>
<feature type="domain" description="Gamma-glutamylcyclotransferase AIG2-like" evidence="5">
    <location>
        <begin position="53"/>
        <end position="160"/>
    </location>
</feature>
<dbReference type="Gene3D" id="3.10.490.10">
    <property type="entry name" value="Gamma-glutamyl cyclotransferase-like"/>
    <property type="match status" value="1"/>
</dbReference>
<feature type="compositionally biased region" description="Pro residues" evidence="4">
    <location>
        <begin position="1"/>
        <end position="31"/>
    </location>
</feature>
<reference evidence="6 7" key="1">
    <citation type="submission" date="2018-07" db="EMBL/GenBank/DDBJ databases">
        <title>Section-level genome sequencing of Aspergillus section Nigri to investigate inter- and intra-species variation.</title>
        <authorList>
            <consortium name="DOE Joint Genome Institute"/>
            <person name="Vesth T.C."/>
            <person name="Nybo J.L."/>
            <person name="Theobald S."/>
            <person name="Frisvad J.C."/>
            <person name="Larsen T.O."/>
            <person name="Nielsen K.F."/>
            <person name="Hoof J.B."/>
            <person name="Brandl J."/>
            <person name="Salamov A."/>
            <person name="Riley R."/>
            <person name="Gladden J.M."/>
            <person name="Phatale P."/>
            <person name="Nielsen M.T."/>
            <person name="Lyhne E.K."/>
            <person name="Kogle M.E."/>
            <person name="Strasser K."/>
            <person name="McDonnell E."/>
            <person name="Barry K."/>
            <person name="Clum A."/>
            <person name="Chen C."/>
            <person name="Nolan M."/>
            <person name="Sandor L."/>
            <person name="Kuo A."/>
            <person name="Lipzen A."/>
            <person name="Hainaut M."/>
            <person name="Drula E."/>
            <person name="Tsang A."/>
            <person name="Magnuson J.K."/>
            <person name="Henrissat B."/>
            <person name="Wiebenga A."/>
            <person name="Simmons B.A."/>
            <person name="Makela M.R."/>
            <person name="De vries R.P."/>
            <person name="Grigoriev I.V."/>
            <person name="Mortensen U.H."/>
            <person name="Baker S.E."/>
            <person name="Andersen M.R."/>
        </authorList>
    </citation>
    <scope>NUCLEOTIDE SEQUENCE [LARGE SCALE GENOMIC DNA]</scope>
    <source>
        <strain evidence="6 7">ATCC 13157</strain>
    </source>
</reference>
<dbReference type="CDD" id="cd06661">
    <property type="entry name" value="GGCT_like"/>
    <property type="match status" value="1"/>
</dbReference>
<dbReference type="PANTHER" id="PTHR31544">
    <property type="entry name" value="AIG2-LIKE PROTEIN D"/>
    <property type="match status" value="1"/>
</dbReference>
<name>A0A370PAR1_ASPPH</name>
<evidence type="ECO:0000256" key="1">
    <source>
        <dbReference type="ARBA" id="ARBA00008861"/>
    </source>
</evidence>
<dbReference type="InterPro" id="IPR045038">
    <property type="entry name" value="AIG2-like"/>
</dbReference>
<dbReference type="InterPro" id="IPR036568">
    <property type="entry name" value="GGCT-like_sf"/>
</dbReference>
<dbReference type="PANTHER" id="PTHR31544:SF4">
    <property type="entry name" value="GAMMA-GLUTAMYLCYCLOTRANSFERASE-RELATED"/>
    <property type="match status" value="1"/>
</dbReference>
<comment type="similarity">
    <text evidence="1">Belongs to the gamma-glutamylcyclotransferase family.</text>
</comment>
<dbReference type="EMBL" id="KZ851862">
    <property type="protein sequence ID" value="RDK38994.1"/>
    <property type="molecule type" value="Genomic_DNA"/>
</dbReference>
<dbReference type="GO" id="GO:0016740">
    <property type="term" value="F:transferase activity"/>
    <property type="evidence" value="ECO:0007669"/>
    <property type="project" value="UniProtKB-KW"/>
</dbReference>
<organism evidence="6 7">
    <name type="scientific">Aspergillus phoenicis ATCC 13157</name>
    <dbReference type="NCBI Taxonomy" id="1353007"/>
    <lineage>
        <taxon>Eukaryota</taxon>
        <taxon>Fungi</taxon>
        <taxon>Dikarya</taxon>
        <taxon>Ascomycota</taxon>
        <taxon>Pezizomycotina</taxon>
        <taxon>Eurotiomycetes</taxon>
        <taxon>Eurotiomycetidae</taxon>
        <taxon>Eurotiales</taxon>
        <taxon>Aspergillaceae</taxon>
        <taxon>Aspergillus</taxon>
    </lineage>
</organism>
<dbReference type="AlphaFoldDB" id="A0A370PAR1"/>
<keyword evidence="2" id="KW-0808">Transferase</keyword>
<gene>
    <name evidence="6" type="ORF">M752DRAFT_58308</name>
</gene>
<evidence type="ECO:0000256" key="4">
    <source>
        <dbReference type="SAM" id="MobiDB-lite"/>
    </source>
</evidence>
<keyword evidence="7" id="KW-1185">Reference proteome</keyword>
<dbReference type="InterPro" id="IPR013024">
    <property type="entry name" value="GGCT-like"/>
</dbReference>
<accession>A0A370PAR1</accession>
<dbReference type="InterPro" id="IPR009288">
    <property type="entry name" value="AIG2-like_dom"/>
</dbReference>
<dbReference type="SUPFAM" id="SSF110857">
    <property type="entry name" value="Gamma-glutamyl cyclotransferase-like"/>
    <property type="match status" value="1"/>
</dbReference>
<sequence length="181" mass="20337">MQNETPPDPEFSNPPPPPPPRLVPIKQPPSTLPNSLTQHNKPILPPPAYPVYYFFYGTLTSAIQVQRILDLPEEPHLRKAEVSGYAIAKWGDYPALINGEQGQVVTGASYLVKSEEEAQMLARYETNAYEVTDCWIFFKDGEEPDKVVGKVFVYAGDAQALLERRFDRKLWGKQMGGNLGF</sequence>